<gene>
    <name evidence="1" type="ORF">ASPWEDRAFT_37403</name>
</gene>
<evidence type="ECO:0000313" key="1">
    <source>
        <dbReference type="EMBL" id="OJJ39588.1"/>
    </source>
</evidence>
<protein>
    <recommendedName>
        <fullName evidence="3">N-acetyltransferase domain-containing protein</fullName>
    </recommendedName>
</protein>
<reference evidence="2" key="1">
    <citation type="journal article" date="2017" name="Genome Biol.">
        <title>Comparative genomics reveals high biological diversity and specific adaptations in the industrially and medically important fungal genus Aspergillus.</title>
        <authorList>
            <person name="de Vries R.P."/>
            <person name="Riley R."/>
            <person name="Wiebenga A."/>
            <person name="Aguilar-Osorio G."/>
            <person name="Amillis S."/>
            <person name="Uchima C.A."/>
            <person name="Anderluh G."/>
            <person name="Asadollahi M."/>
            <person name="Askin M."/>
            <person name="Barry K."/>
            <person name="Battaglia E."/>
            <person name="Bayram O."/>
            <person name="Benocci T."/>
            <person name="Braus-Stromeyer S.A."/>
            <person name="Caldana C."/>
            <person name="Canovas D."/>
            <person name="Cerqueira G.C."/>
            <person name="Chen F."/>
            <person name="Chen W."/>
            <person name="Choi C."/>
            <person name="Clum A."/>
            <person name="Dos Santos R.A."/>
            <person name="Damasio A.R."/>
            <person name="Diallinas G."/>
            <person name="Emri T."/>
            <person name="Fekete E."/>
            <person name="Flipphi M."/>
            <person name="Freyberg S."/>
            <person name="Gallo A."/>
            <person name="Gournas C."/>
            <person name="Habgood R."/>
            <person name="Hainaut M."/>
            <person name="Harispe M.L."/>
            <person name="Henrissat B."/>
            <person name="Hilden K.S."/>
            <person name="Hope R."/>
            <person name="Hossain A."/>
            <person name="Karabika E."/>
            <person name="Karaffa L."/>
            <person name="Karanyi Z."/>
            <person name="Krasevec N."/>
            <person name="Kuo A."/>
            <person name="Kusch H."/>
            <person name="LaButti K."/>
            <person name="Lagendijk E.L."/>
            <person name="Lapidus A."/>
            <person name="Levasseur A."/>
            <person name="Lindquist E."/>
            <person name="Lipzen A."/>
            <person name="Logrieco A.F."/>
            <person name="MacCabe A."/>
            <person name="Maekelae M.R."/>
            <person name="Malavazi I."/>
            <person name="Melin P."/>
            <person name="Meyer V."/>
            <person name="Mielnichuk N."/>
            <person name="Miskei M."/>
            <person name="Molnar A.P."/>
            <person name="Mule G."/>
            <person name="Ngan C.Y."/>
            <person name="Orejas M."/>
            <person name="Orosz E."/>
            <person name="Ouedraogo J.P."/>
            <person name="Overkamp K.M."/>
            <person name="Park H.-S."/>
            <person name="Perrone G."/>
            <person name="Piumi F."/>
            <person name="Punt P.J."/>
            <person name="Ram A.F."/>
            <person name="Ramon A."/>
            <person name="Rauscher S."/>
            <person name="Record E."/>
            <person name="Riano-Pachon D.M."/>
            <person name="Robert V."/>
            <person name="Roehrig J."/>
            <person name="Ruller R."/>
            <person name="Salamov A."/>
            <person name="Salih N.S."/>
            <person name="Samson R.A."/>
            <person name="Sandor E."/>
            <person name="Sanguinetti M."/>
            <person name="Schuetze T."/>
            <person name="Sepcic K."/>
            <person name="Shelest E."/>
            <person name="Sherlock G."/>
            <person name="Sophianopoulou V."/>
            <person name="Squina F.M."/>
            <person name="Sun H."/>
            <person name="Susca A."/>
            <person name="Todd R.B."/>
            <person name="Tsang A."/>
            <person name="Unkles S.E."/>
            <person name="van de Wiele N."/>
            <person name="van Rossen-Uffink D."/>
            <person name="Oliveira J.V."/>
            <person name="Vesth T.C."/>
            <person name="Visser J."/>
            <person name="Yu J.-H."/>
            <person name="Zhou M."/>
            <person name="Andersen M.R."/>
            <person name="Archer D.B."/>
            <person name="Baker S.E."/>
            <person name="Benoit I."/>
            <person name="Brakhage A.A."/>
            <person name="Braus G.H."/>
            <person name="Fischer R."/>
            <person name="Frisvad J.C."/>
            <person name="Goldman G.H."/>
            <person name="Houbraken J."/>
            <person name="Oakley B."/>
            <person name="Pocsi I."/>
            <person name="Scazzocchio C."/>
            <person name="Seiboth B."/>
            <person name="vanKuyk P.A."/>
            <person name="Wortman J."/>
            <person name="Dyer P.S."/>
            <person name="Grigoriev I.V."/>
        </authorList>
    </citation>
    <scope>NUCLEOTIDE SEQUENCE [LARGE SCALE GENOMIC DNA]</scope>
    <source>
        <strain evidence="2">DTO 134E9</strain>
    </source>
</reference>
<dbReference type="GeneID" id="63750515"/>
<sequence length="256" mass="28126">MNTLNTAQASAIELAIQACTERSAIPGYTIEFPDPNDQDVIEQIVELMTVDYFDREPLSKACKANDPLLTPEAIRRYCYDCTMRIAEIGTILVAKTGDGKLVGFLNTAVADKPYTPGVWPGGLSPLIELTTRVRAMAPKGQGKVLCLARAGVRRDFAGHNVLRDLIYVAVLKGYLEGYEKAMGVSMSKPSQRVLESSGLTAVAELAYKDYEYRGTEPFAQVNTPPSVKLVWGDMKKCLKFQQDSLLGREARGQARL</sequence>
<dbReference type="InterPro" id="IPR016181">
    <property type="entry name" value="Acyl_CoA_acyltransferase"/>
</dbReference>
<organism evidence="1 2">
    <name type="scientific">Aspergillus wentii DTO 134E9</name>
    <dbReference type="NCBI Taxonomy" id="1073089"/>
    <lineage>
        <taxon>Eukaryota</taxon>
        <taxon>Fungi</taxon>
        <taxon>Dikarya</taxon>
        <taxon>Ascomycota</taxon>
        <taxon>Pezizomycotina</taxon>
        <taxon>Eurotiomycetes</taxon>
        <taxon>Eurotiomycetidae</taxon>
        <taxon>Eurotiales</taxon>
        <taxon>Aspergillaceae</taxon>
        <taxon>Aspergillus</taxon>
        <taxon>Aspergillus subgen. Cremei</taxon>
    </lineage>
</organism>
<dbReference type="SUPFAM" id="SSF55729">
    <property type="entry name" value="Acyl-CoA N-acyltransferases (Nat)"/>
    <property type="match status" value="1"/>
</dbReference>
<dbReference type="Gene3D" id="3.40.630.30">
    <property type="match status" value="1"/>
</dbReference>
<dbReference type="EMBL" id="KV878210">
    <property type="protein sequence ID" value="OJJ39588.1"/>
    <property type="molecule type" value="Genomic_DNA"/>
</dbReference>
<dbReference type="AlphaFoldDB" id="A0A1L9RXL7"/>
<proteinExistence type="predicted"/>
<dbReference type="RefSeq" id="XP_040693264.1">
    <property type="nucleotide sequence ID" value="XM_040834667.1"/>
</dbReference>
<name>A0A1L9RXL7_ASPWE</name>
<dbReference type="OrthoDB" id="4463785at2759"/>
<keyword evidence="2" id="KW-1185">Reference proteome</keyword>
<accession>A0A1L9RXL7</accession>
<evidence type="ECO:0008006" key="3">
    <source>
        <dbReference type="Google" id="ProtNLM"/>
    </source>
</evidence>
<dbReference type="VEuPathDB" id="FungiDB:ASPWEDRAFT_37403"/>
<dbReference type="Proteomes" id="UP000184383">
    <property type="component" value="Unassembled WGS sequence"/>
</dbReference>
<evidence type="ECO:0000313" key="2">
    <source>
        <dbReference type="Proteomes" id="UP000184383"/>
    </source>
</evidence>